<comment type="catalytic activity">
    <reaction evidence="2">
        <text>UDP-N-acetyl-alpha-D-glucosamine = UDP-N-acetyl-alpha-D-mannosamine</text>
        <dbReference type="Rhea" id="RHEA:17213"/>
        <dbReference type="ChEBI" id="CHEBI:57705"/>
        <dbReference type="ChEBI" id="CHEBI:68623"/>
        <dbReference type="EC" id="5.1.3.14"/>
    </reaction>
</comment>
<dbReference type="Pfam" id="PF02350">
    <property type="entry name" value="Epimerase_2"/>
    <property type="match status" value="1"/>
</dbReference>
<name>A0A4R1KTD3_9PAST</name>
<dbReference type="AlphaFoldDB" id="A0A4R1KTD3"/>
<dbReference type="PANTHER" id="PTHR43174:SF2">
    <property type="entry name" value="UDP-N-ACETYLGLUCOSAMINE 2-EPIMERASE"/>
    <property type="match status" value="1"/>
</dbReference>
<dbReference type="SUPFAM" id="SSF53756">
    <property type="entry name" value="UDP-Glycosyltransferase/glycogen phosphorylase"/>
    <property type="match status" value="1"/>
</dbReference>
<dbReference type="GO" id="GO:0008761">
    <property type="term" value="F:UDP-N-acetylglucosamine 2-epimerase activity"/>
    <property type="evidence" value="ECO:0007669"/>
    <property type="project" value="UniProtKB-EC"/>
</dbReference>
<reference evidence="8 9" key="1">
    <citation type="submission" date="2019-03" db="EMBL/GenBank/DDBJ databases">
        <title>Genomic Encyclopedia of Type Strains, Phase IV (KMG-IV): sequencing the most valuable type-strain genomes for metagenomic binning, comparative biology and taxonomic classification.</title>
        <authorList>
            <person name="Goeker M."/>
        </authorList>
    </citation>
    <scope>NUCLEOTIDE SEQUENCE [LARGE SCALE GENOMIC DNA]</scope>
    <source>
        <strain evidence="8 9">DSM 10053</strain>
    </source>
</reference>
<dbReference type="EMBL" id="SMGJ01000005">
    <property type="protein sequence ID" value="TCK68435.1"/>
    <property type="molecule type" value="Genomic_DNA"/>
</dbReference>
<evidence type="ECO:0000313" key="9">
    <source>
        <dbReference type="Proteomes" id="UP000295496"/>
    </source>
</evidence>
<accession>A0A4R1KTD3</accession>
<dbReference type="InterPro" id="IPR003331">
    <property type="entry name" value="UDP_GlcNAc_Epimerase_2_dom"/>
</dbReference>
<dbReference type="EC" id="5.1.3.14" evidence="4"/>
<dbReference type="Proteomes" id="UP000295496">
    <property type="component" value="Unassembled WGS sequence"/>
</dbReference>
<feature type="domain" description="UDP-N-acetylglucosamine 2-epimerase" evidence="7">
    <location>
        <begin position="26"/>
        <end position="363"/>
    </location>
</feature>
<evidence type="ECO:0000256" key="1">
    <source>
        <dbReference type="ARBA" id="ARBA00023235"/>
    </source>
</evidence>
<dbReference type="InterPro" id="IPR029767">
    <property type="entry name" value="WecB-like"/>
</dbReference>
<organism evidence="8 9">
    <name type="scientific">Lonepinella koalarum</name>
    <dbReference type="NCBI Taxonomy" id="53417"/>
    <lineage>
        <taxon>Bacteria</taxon>
        <taxon>Pseudomonadati</taxon>
        <taxon>Pseudomonadota</taxon>
        <taxon>Gammaproteobacteria</taxon>
        <taxon>Pasteurellales</taxon>
        <taxon>Pasteurellaceae</taxon>
        <taxon>Lonepinella</taxon>
    </lineage>
</organism>
<dbReference type="FunFam" id="3.40.50.2000:FF:000043">
    <property type="entry name" value="UDP-N-acetylglucosamine 2-epimerase"/>
    <property type="match status" value="1"/>
</dbReference>
<dbReference type="RefSeq" id="WP_132302361.1">
    <property type="nucleotide sequence ID" value="NZ_CP170642.1"/>
</dbReference>
<evidence type="ECO:0000256" key="3">
    <source>
        <dbReference type="ARBA" id="ARBA00038209"/>
    </source>
</evidence>
<dbReference type="Gene3D" id="3.40.50.2000">
    <property type="entry name" value="Glycogen Phosphorylase B"/>
    <property type="match status" value="2"/>
</dbReference>
<keyword evidence="9" id="KW-1185">Reference proteome</keyword>
<evidence type="ECO:0000256" key="4">
    <source>
        <dbReference type="ARBA" id="ARBA00038858"/>
    </source>
</evidence>
<keyword evidence="1 6" id="KW-0413">Isomerase</keyword>
<proteinExistence type="inferred from homology"/>
<evidence type="ECO:0000313" key="8">
    <source>
        <dbReference type="EMBL" id="TCK68435.1"/>
    </source>
</evidence>
<evidence type="ECO:0000256" key="2">
    <source>
        <dbReference type="ARBA" id="ARBA00036080"/>
    </source>
</evidence>
<comment type="similarity">
    <text evidence="3 6">Belongs to the UDP-N-acetylglucosamine 2-epimerase family.</text>
</comment>
<comment type="caution">
    <text evidence="8">The sequence shown here is derived from an EMBL/GenBank/DDBJ whole genome shotgun (WGS) entry which is preliminary data.</text>
</comment>
<gene>
    <name evidence="8" type="ORF">EV692_1769</name>
</gene>
<dbReference type="PANTHER" id="PTHR43174">
    <property type="entry name" value="UDP-N-ACETYLGLUCOSAMINE 2-EPIMERASE"/>
    <property type="match status" value="1"/>
</dbReference>
<evidence type="ECO:0000259" key="7">
    <source>
        <dbReference type="Pfam" id="PF02350"/>
    </source>
</evidence>
<evidence type="ECO:0000256" key="6">
    <source>
        <dbReference type="RuleBase" id="RU003513"/>
    </source>
</evidence>
<dbReference type="NCBIfam" id="TIGR00236">
    <property type="entry name" value="wecB"/>
    <property type="match status" value="1"/>
</dbReference>
<protein>
    <recommendedName>
        <fullName evidence="5">UDP-N-acetylglucosamine 2-epimerase</fullName>
        <ecNumber evidence="4">5.1.3.14</ecNumber>
    </recommendedName>
</protein>
<dbReference type="CDD" id="cd03786">
    <property type="entry name" value="GTB_UDP-GlcNAc_2-Epimerase"/>
    <property type="match status" value="1"/>
</dbReference>
<evidence type="ECO:0000256" key="5">
    <source>
        <dbReference type="ARBA" id="ARBA00074883"/>
    </source>
</evidence>
<sequence>MAKFKILTVFGTRPEAIKLAPLVKLLAEQVEFDSRICVTGQHRDMLDQVLSLFDLQPDFDLDVMQAEQDLTDLTARILPKVRCVLTEFRPDLVLVQGDTTTAFATSLACYYQQIPVGHIEAGLRTYQPYSPFPEETNRRLTSVLARWHFAPTPQAKQHLLAENYPEQHIVVTGNTVIDALHWIQKNPPKNTALFSLEPHKKMLLVTMHRRENWGKGIEQLCHSLMALAQQGWQIIFPVHPNPQVREPVYQLLQHQANIRLTDPLPYVDFVQLMQQAFLILTDSGGIQEEATALGKPVLLLRDQTERTEAENSGIVQRVKVEHSAIVNAVDALAKNPIKYQQMAQASTLYGDGKACERIVQFIKQIVKND</sequence>